<evidence type="ECO:0000313" key="2">
    <source>
        <dbReference type="Proteomes" id="UP001152607"/>
    </source>
</evidence>
<comment type="caution">
    <text evidence="1">The sequence shown here is derived from an EMBL/GenBank/DDBJ whole genome shotgun (WGS) entry which is preliminary data.</text>
</comment>
<organism evidence="1 2">
    <name type="scientific">Periconia digitata</name>
    <dbReference type="NCBI Taxonomy" id="1303443"/>
    <lineage>
        <taxon>Eukaryota</taxon>
        <taxon>Fungi</taxon>
        <taxon>Dikarya</taxon>
        <taxon>Ascomycota</taxon>
        <taxon>Pezizomycotina</taxon>
        <taxon>Dothideomycetes</taxon>
        <taxon>Pleosporomycetidae</taxon>
        <taxon>Pleosporales</taxon>
        <taxon>Massarineae</taxon>
        <taxon>Periconiaceae</taxon>
        <taxon>Periconia</taxon>
    </lineage>
</organism>
<dbReference type="EMBL" id="CAOQHR010000007">
    <property type="protein sequence ID" value="CAI6336845.1"/>
    <property type="molecule type" value="Genomic_DNA"/>
</dbReference>
<name>A0A9W4XQA8_9PLEO</name>
<evidence type="ECO:0000313" key="1">
    <source>
        <dbReference type="EMBL" id="CAI6336845.1"/>
    </source>
</evidence>
<gene>
    <name evidence="1" type="ORF">PDIGIT_LOCUS9951</name>
</gene>
<dbReference type="Proteomes" id="UP001152607">
    <property type="component" value="Unassembled WGS sequence"/>
</dbReference>
<protein>
    <submittedName>
        <fullName evidence="1">Uncharacterized protein</fullName>
    </submittedName>
</protein>
<sequence>MSSHQLPNLFPLIVHRCRALENIRQFPTFDSVSLLSIVFSSRRLVRNRDSLIIIIIIIR</sequence>
<proteinExistence type="predicted"/>
<keyword evidence="2" id="KW-1185">Reference proteome</keyword>
<dbReference type="AlphaFoldDB" id="A0A9W4XQA8"/>
<accession>A0A9W4XQA8</accession>
<reference evidence="1" key="1">
    <citation type="submission" date="2023-01" db="EMBL/GenBank/DDBJ databases">
        <authorList>
            <person name="Van Ghelder C."/>
            <person name="Rancurel C."/>
        </authorList>
    </citation>
    <scope>NUCLEOTIDE SEQUENCE</scope>
    <source>
        <strain evidence="1">CNCM I-4278</strain>
    </source>
</reference>